<keyword evidence="1" id="KW-1133">Transmembrane helix</keyword>
<protein>
    <submittedName>
        <fullName evidence="2">Uncharacterized protein</fullName>
    </submittedName>
</protein>
<dbReference type="RefSeq" id="WP_053967166.1">
    <property type="nucleotide sequence ID" value="NZ_JAWJXX010000016.1"/>
</dbReference>
<keyword evidence="4" id="KW-1185">Reference proteome</keyword>
<dbReference type="EMBL" id="LIUF01000002">
    <property type="protein sequence ID" value="KOX93468.1"/>
    <property type="molecule type" value="Genomic_DNA"/>
</dbReference>
<dbReference type="Pfam" id="PF23930">
    <property type="entry name" value="DUF7268"/>
    <property type="match status" value="1"/>
</dbReference>
<reference evidence="2 4" key="1">
    <citation type="submission" date="2015-08" db="EMBL/GenBank/DDBJ databases">
        <title>Genomes of Isolates from Cabo Rojo, PR.</title>
        <authorList>
            <person name="Sanchez-Nieves R.L."/>
            <person name="Montalvo-Rodriguez R."/>
        </authorList>
    </citation>
    <scope>NUCLEOTIDE SEQUENCE [LARGE SCALE GENOMIC DNA]</scope>
    <source>
        <strain evidence="2 4">SL3</strain>
    </source>
</reference>
<organism evidence="2 4">
    <name type="scientific">Haloarcula rubripromontorii</name>
    <dbReference type="NCBI Taxonomy" id="1705562"/>
    <lineage>
        <taxon>Archaea</taxon>
        <taxon>Methanobacteriati</taxon>
        <taxon>Methanobacteriota</taxon>
        <taxon>Stenosarchaea group</taxon>
        <taxon>Halobacteria</taxon>
        <taxon>Halobacteriales</taxon>
        <taxon>Haloarculaceae</taxon>
        <taxon>Haloarcula</taxon>
    </lineage>
</organism>
<feature type="transmembrane region" description="Helical" evidence="1">
    <location>
        <begin position="20"/>
        <end position="42"/>
    </location>
</feature>
<keyword evidence="1" id="KW-0472">Membrane</keyword>
<dbReference type="PATRIC" id="fig|1705562.3.peg.2245"/>
<comment type="caution">
    <text evidence="2">The sequence shown here is derived from an EMBL/GenBank/DDBJ whole genome shotgun (WGS) entry which is preliminary data.</text>
</comment>
<gene>
    <name evidence="2" type="ORF">AMS69_05945</name>
    <name evidence="3" type="ORF">GOC83_04280</name>
</gene>
<feature type="transmembrane region" description="Helical" evidence="1">
    <location>
        <begin position="54"/>
        <end position="78"/>
    </location>
</feature>
<accession>A0A0M9AKS2</accession>
<dbReference type="AlphaFoldDB" id="A0A0M9AKS2"/>
<feature type="transmembrane region" description="Helical" evidence="1">
    <location>
        <begin position="99"/>
        <end position="120"/>
    </location>
</feature>
<reference evidence="3" key="2">
    <citation type="submission" date="2019-12" db="EMBL/GenBank/DDBJ databases">
        <title>The whole-genome sequencing of Haloarcula japonica strain pws8.</title>
        <authorList>
            <person name="Verma D.K."/>
            <person name="Gopal K."/>
            <person name="Prasad E.S."/>
        </authorList>
    </citation>
    <scope>NUCLEOTIDE SEQUENCE</scope>
    <source>
        <strain evidence="3">Pws8</strain>
    </source>
</reference>
<evidence type="ECO:0000256" key="1">
    <source>
        <dbReference type="SAM" id="Phobius"/>
    </source>
</evidence>
<name>A0A0M9AKS2_9EURY</name>
<proteinExistence type="predicted"/>
<dbReference type="Proteomes" id="UP000610611">
    <property type="component" value="Unassembled WGS sequence"/>
</dbReference>
<keyword evidence="1" id="KW-0812">Transmembrane</keyword>
<evidence type="ECO:0000313" key="2">
    <source>
        <dbReference type="EMBL" id="KOX93468.1"/>
    </source>
</evidence>
<sequence length="121" mass="12641">MAQRGDPPRLRQYVAARVRLVGSGLVVGLLLGSLGMAGWTLYTGDARSSEATVFALGALVFGFGLLGWSGSILAGRGIEAMQEHMDTRSNWTERDSRRAMARLCGGGGGIMVGTSVVAALL</sequence>
<dbReference type="InterPro" id="IPR055692">
    <property type="entry name" value="DUF7268"/>
</dbReference>
<dbReference type="OrthoDB" id="329202at2157"/>
<evidence type="ECO:0000313" key="4">
    <source>
        <dbReference type="Proteomes" id="UP000037729"/>
    </source>
</evidence>
<dbReference type="Proteomes" id="UP000037729">
    <property type="component" value="Unassembled WGS sequence"/>
</dbReference>
<dbReference type="EMBL" id="WOWB01000001">
    <property type="protein sequence ID" value="NLV05351.1"/>
    <property type="molecule type" value="Genomic_DNA"/>
</dbReference>
<evidence type="ECO:0000313" key="3">
    <source>
        <dbReference type="EMBL" id="NLV05351.1"/>
    </source>
</evidence>
<dbReference type="STRING" id="1705562.AMS69_05945"/>